<evidence type="ECO:0008006" key="3">
    <source>
        <dbReference type="Google" id="ProtNLM"/>
    </source>
</evidence>
<protein>
    <recommendedName>
        <fullName evidence="3">Kinesin light chain</fullName>
    </recommendedName>
</protein>
<evidence type="ECO:0000313" key="2">
    <source>
        <dbReference type="Proteomes" id="UP001303647"/>
    </source>
</evidence>
<dbReference type="EMBL" id="MU857848">
    <property type="protein sequence ID" value="KAK4243216.1"/>
    <property type="molecule type" value="Genomic_DNA"/>
</dbReference>
<evidence type="ECO:0000313" key="1">
    <source>
        <dbReference type="EMBL" id="KAK4243216.1"/>
    </source>
</evidence>
<dbReference type="PANTHER" id="PTHR46082">
    <property type="entry name" value="ATP/GTP-BINDING PROTEIN-RELATED"/>
    <property type="match status" value="1"/>
</dbReference>
<dbReference type="SUPFAM" id="SSF48452">
    <property type="entry name" value="TPR-like"/>
    <property type="match status" value="1"/>
</dbReference>
<dbReference type="InterPro" id="IPR011990">
    <property type="entry name" value="TPR-like_helical_dom_sf"/>
</dbReference>
<dbReference type="PANTHER" id="PTHR46082:SF11">
    <property type="entry name" value="AAA+ ATPASE DOMAIN-CONTAINING PROTEIN-RELATED"/>
    <property type="match status" value="1"/>
</dbReference>
<dbReference type="AlphaFoldDB" id="A0AAN7CJF3"/>
<reference evidence="1" key="2">
    <citation type="submission" date="2023-05" db="EMBL/GenBank/DDBJ databases">
        <authorList>
            <consortium name="Lawrence Berkeley National Laboratory"/>
            <person name="Steindorff A."/>
            <person name="Hensen N."/>
            <person name="Bonometti L."/>
            <person name="Westerberg I."/>
            <person name="Brannstrom I.O."/>
            <person name="Guillou S."/>
            <person name="Cros-Aarteil S."/>
            <person name="Calhoun S."/>
            <person name="Haridas S."/>
            <person name="Kuo A."/>
            <person name="Mondo S."/>
            <person name="Pangilinan J."/>
            <person name="Riley R."/>
            <person name="Labutti K."/>
            <person name="Andreopoulos B."/>
            <person name="Lipzen A."/>
            <person name="Chen C."/>
            <person name="Yanf M."/>
            <person name="Daum C."/>
            <person name="Ng V."/>
            <person name="Clum A."/>
            <person name="Ohm R."/>
            <person name="Martin F."/>
            <person name="Silar P."/>
            <person name="Natvig D."/>
            <person name="Lalanne C."/>
            <person name="Gautier V."/>
            <person name="Ament-Velasquez S.L."/>
            <person name="Kruys A."/>
            <person name="Hutchinson M.I."/>
            <person name="Powell A.J."/>
            <person name="Barry K."/>
            <person name="Miller A.N."/>
            <person name="Grigoriev I.V."/>
            <person name="Debuchy R."/>
            <person name="Gladieux P."/>
            <person name="Thoren M.H."/>
            <person name="Johannesson H."/>
        </authorList>
    </citation>
    <scope>NUCLEOTIDE SEQUENCE</scope>
    <source>
        <strain evidence="1">CBS 359.72</strain>
    </source>
</reference>
<proteinExistence type="predicted"/>
<organism evidence="1 2">
    <name type="scientific">Corynascus novoguineensis</name>
    <dbReference type="NCBI Taxonomy" id="1126955"/>
    <lineage>
        <taxon>Eukaryota</taxon>
        <taxon>Fungi</taxon>
        <taxon>Dikarya</taxon>
        <taxon>Ascomycota</taxon>
        <taxon>Pezizomycotina</taxon>
        <taxon>Sordariomycetes</taxon>
        <taxon>Sordariomycetidae</taxon>
        <taxon>Sordariales</taxon>
        <taxon>Chaetomiaceae</taxon>
        <taxon>Corynascus</taxon>
    </lineage>
</organism>
<dbReference type="Pfam" id="PF13374">
    <property type="entry name" value="TPR_10"/>
    <property type="match status" value="1"/>
</dbReference>
<feature type="non-terminal residue" evidence="1">
    <location>
        <position position="1"/>
    </location>
</feature>
<comment type="caution">
    <text evidence="1">The sequence shown here is derived from an EMBL/GenBank/DDBJ whole genome shotgun (WGS) entry which is preliminary data.</text>
</comment>
<dbReference type="Proteomes" id="UP001303647">
    <property type="component" value="Unassembled WGS sequence"/>
</dbReference>
<dbReference type="Gene3D" id="1.25.40.10">
    <property type="entry name" value="Tetratricopeptide repeat domain"/>
    <property type="match status" value="1"/>
</dbReference>
<keyword evidence="2" id="KW-1185">Reference proteome</keyword>
<sequence length="72" mass="7917">VQVMETSKTKLGADHPDTLTSMANLAFTWKGQGRHSDALALMKECAQAWRRVLGEEHPYALSSLATVAEWSS</sequence>
<accession>A0AAN7CJF3</accession>
<name>A0AAN7CJF3_9PEZI</name>
<reference evidence="1" key="1">
    <citation type="journal article" date="2023" name="Mol. Phylogenet. Evol.">
        <title>Genome-scale phylogeny and comparative genomics of the fungal order Sordariales.</title>
        <authorList>
            <person name="Hensen N."/>
            <person name="Bonometti L."/>
            <person name="Westerberg I."/>
            <person name="Brannstrom I.O."/>
            <person name="Guillou S."/>
            <person name="Cros-Aarteil S."/>
            <person name="Calhoun S."/>
            <person name="Haridas S."/>
            <person name="Kuo A."/>
            <person name="Mondo S."/>
            <person name="Pangilinan J."/>
            <person name="Riley R."/>
            <person name="LaButti K."/>
            <person name="Andreopoulos B."/>
            <person name="Lipzen A."/>
            <person name="Chen C."/>
            <person name="Yan M."/>
            <person name="Daum C."/>
            <person name="Ng V."/>
            <person name="Clum A."/>
            <person name="Steindorff A."/>
            <person name="Ohm R.A."/>
            <person name="Martin F."/>
            <person name="Silar P."/>
            <person name="Natvig D.O."/>
            <person name="Lalanne C."/>
            <person name="Gautier V."/>
            <person name="Ament-Velasquez S.L."/>
            <person name="Kruys A."/>
            <person name="Hutchinson M.I."/>
            <person name="Powell A.J."/>
            <person name="Barry K."/>
            <person name="Miller A.N."/>
            <person name="Grigoriev I.V."/>
            <person name="Debuchy R."/>
            <person name="Gladieux P."/>
            <person name="Hiltunen Thoren M."/>
            <person name="Johannesson H."/>
        </authorList>
    </citation>
    <scope>NUCLEOTIDE SEQUENCE</scope>
    <source>
        <strain evidence="1">CBS 359.72</strain>
    </source>
</reference>
<gene>
    <name evidence="1" type="ORF">C7999DRAFT_18405</name>
</gene>
<dbReference type="InterPro" id="IPR053137">
    <property type="entry name" value="NLR-like"/>
</dbReference>